<feature type="region of interest" description="Disordered" evidence="6">
    <location>
        <begin position="21"/>
        <end position="63"/>
    </location>
</feature>
<feature type="domain" description="Reverse transcriptase" evidence="7">
    <location>
        <begin position="391"/>
        <end position="483"/>
    </location>
</feature>
<dbReference type="GO" id="GO:0004519">
    <property type="term" value="F:endonuclease activity"/>
    <property type="evidence" value="ECO:0007669"/>
    <property type="project" value="UniProtKB-KW"/>
</dbReference>
<dbReference type="Pfam" id="PF00078">
    <property type="entry name" value="RVT_1"/>
    <property type="match status" value="1"/>
</dbReference>
<dbReference type="SUPFAM" id="SSF50630">
    <property type="entry name" value="Acid proteases"/>
    <property type="match status" value="1"/>
</dbReference>
<dbReference type="InterPro" id="IPR041577">
    <property type="entry name" value="RT_RNaseH_2"/>
</dbReference>
<dbReference type="PANTHER" id="PTHR37984">
    <property type="entry name" value="PROTEIN CBG26694"/>
    <property type="match status" value="1"/>
</dbReference>
<dbReference type="Pfam" id="PF17919">
    <property type="entry name" value="RT_RNaseH_2"/>
    <property type="match status" value="1"/>
</dbReference>
<keyword evidence="3" id="KW-0540">Nuclease</keyword>
<name>A0A6L2PA97_TANCI</name>
<dbReference type="Gene3D" id="3.30.70.270">
    <property type="match status" value="1"/>
</dbReference>
<evidence type="ECO:0000256" key="1">
    <source>
        <dbReference type="ARBA" id="ARBA00022679"/>
    </source>
</evidence>
<comment type="caution">
    <text evidence="9">The sequence shown here is derived from an EMBL/GenBank/DDBJ whole genome shotgun (WGS) entry which is preliminary data.</text>
</comment>
<dbReference type="EMBL" id="BKCJ010010981">
    <property type="protein sequence ID" value="GEU94032.1"/>
    <property type="molecule type" value="Genomic_DNA"/>
</dbReference>
<gene>
    <name evidence="9" type="ORF">Tci_066010</name>
</gene>
<keyword evidence="5" id="KW-0511">Multifunctional enzyme</keyword>
<sequence length="653" mass="74396">MTPSVIEGMINRRVTEALEIREANRNTGLRNGNDEGGNENGNGNPNGKGNGNGNHNENDRDAGPIIRECTNQDIMKYQPLKFKGTEGVVGLIREITMLCTKMVLEDEDRVERLIGGLSDNIHKNVIATEPTRLQDDVRVANNLMDQKLKGYAMKNAENKRKFDNSQKAMHCEIWEVQQGHYISDYPKLKDQNRGNKTLNKRGIGKARGKSYVLGGGDVNPDSNVVTGTFLLKNHYSYVLFDSGADWSFVSTNFRTLLDIIPDTLDVSYAIELADGRTSKTNTVLRGCTLGLLGHPFNIDLMPVELGSFDVIVGMDWLANHHAVIVFMEKKTEGKSEEKPLEDVPTIRDFSEVFPKYLPGLPPTRQIEFQIDLVPGFIRPSFSPWGAPVLFVKKKGGSFWMCIDYRELNKLTIKNRYPLLRIDDLFDRLQGSSVYSKIDLRFGYHQLRVRDEDIPKTTFRTRYGHYEFQVMPFGLTNALAIFIDLRNWASPKTPTKIHQFLGLAGYYRRFIEGFSKIAKPVMKLTQKSVKFDWTKKAEPAFQLLKQKLCSASILALPKGSENFVVYCDASHKGLGTVLMQNDKVIAYASRQLKIYEKNYTTHELELRANELNMRQRRWLELLSDSDCEIHYHPRKANMVADALSRKEQIKPQRV</sequence>
<dbReference type="Pfam" id="PF08284">
    <property type="entry name" value="RVP_2"/>
    <property type="match status" value="1"/>
</dbReference>
<dbReference type="CDD" id="cd09274">
    <property type="entry name" value="RNase_HI_RT_Ty3"/>
    <property type="match status" value="1"/>
</dbReference>
<proteinExistence type="predicted"/>
<dbReference type="GO" id="GO:0016779">
    <property type="term" value="F:nucleotidyltransferase activity"/>
    <property type="evidence" value="ECO:0007669"/>
    <property type="project" value="UniProtKB-KW"/>
</dbReference>
<dbReference type="PANTHER" id="PTHR37984:SF5">
    <property type="entry name" value="PROTEIN NYNRIN-LIKE"/>
    <property type="match status" value="1"/>
</dbReference>
<evidence type="ECO:0000256" key="2">
    <source>
        <dbReference type="ARBA" id="ARBA00022695"/>
    </source>
</evidence>
<dbReference type="InterPro" id="IPR043502">
    <property type="entry name" value="DNA/RNA_pol_sf"/>
</dbReference>
<dbReference type="InterPro" id="IPR043128">
    <property type="entry name" value="Rev_trsase/Diguanyl_cyclase"/>
</dbReference>
<dbReference type="AlphaFoldDB" id="A0A6L2PA97"/>
<dbReference type="Gene3D" id="2.40.70.10">
    <property type="entry name" value="Acid Proteases"/>
    <property type="match status" value="1"/>
</dbReference>
<accession>A0A6L2PA97</accession>
<dbReference type="CDD" id="cd00303">
    <property type="entry name" value="retropepsin_like"/>
    <property type="match status" value="1"/>
</dbReference>
<dbReference type="Gene3D" id="3.10.10.10">
    <property type="entry name" value="HIV Type 1 Reverse Transcriptase, subunit A, domain 1"/>
    <property type="match status" value="1"/>
</dbReference>
<evidence type="ECO:0000256" key="6">
    <source>
        <dbReference type="SAM" id="MobiDB-lite"/>
    </source>
</evidence>
<keyword evidence="4" id="KW-0378">Hydrolase</keyword>
<reference evidence="9" key="1">
    <citation type="journal article" date="2019" name="Sci. Rep.">
        <title>Draft genome of Tanacetum cinerariifolium, the natural source of mosquito coil.</title>
        <authorList>
            <person name="Yamashiro T."/>
            <person name="Shiraishi A."/>
            <person name="Satake H."/>
            <person name="Nakayama K."/>
        </authorList>
    </citation>
    <scope>NUCLEOTIDE SEQUENCE</scope>
</reference>
<evidence type="ECO:0000313" key="9">
    <source>
        <dbReference type="EMBL" id="GEU94032.1"/>
    </source>
</evidence>
<protein>
    <submittedName>
        <fullName evidence="9">Uncharacterized protein</fullName>
    </submittedName>
</protein>
<evidence type="ECO:0000259" key="7">
    <source>
        <dbReference type="Pfam" id="PF00078"/>
    </source>
</evidence>
<keyword evidence="4" id="KW-0255">Endonuclease</keyword>
<evidence type="ECO:0000256" key="4">
    <source>
        <dbReference type="ARBA" id="ARBA00022759"/>
    </source>
</evidence>
<feature type="domain" description="Reverse transcriptase/retrotransposon-derived protein RNase H-like" evidence="8">
    <location>
        <begin position="532"/>
        <end position="607"/>
    </location>
</feature>
<dbReference type="FunFam" id="3.30.70.270:FF:000020">
    <property type="entry name" value="Transposon Tf2-6 polyprotein-like Protein"/>
    <property type="match status" value="1"/>
</dbReference>
<organism evidence="9">
    <name type="scientific">Tanacetum cinerariifolium</name>
    <name type="common">Dalmatian daisy</name>
    <name type="synonym">Chrysanthemum cinerariifolium</name>
    <dbReference type="NCBI Taxonomy" id="118510"/>
    <lineage>
        <taxon>Eukaryota</taxon>
        <taxon>Viridiplantae</taxon>
        <taxon>Streptophyta</taxon>
        <taxon>Embryophyta</taxon>
        <taxon>Tracheophyta</taxon>
        <taxon>Spermatophyta</taxon>
        <taxon>Magnoliopsida</taxon>
        <taxon>eudicotyledons</taxon>
        <taxon>Gunneridae</taxon>
        <taxon>Pentapetalae</taxon>
        <taxon>asterids</taxon>
        <taxon>campanulids</taxon>
        <taxon>Asterales</taxon>
        <taxon>Asteraceae</taxon>
        <taxon>Asteroideae</taxon>
        <taxon>Anthemideae</taxon>
        <taxon>Anthemidinae</taxon>
        <taxon>Tanacetum</taxon>
    </lineage>
</organism>
<dbReference type="SUPFAM" id="SSF56672">
    <property type="entry name" value="DNA/RNA polymerases"/>
    <property type="match status" value="1"/>
</dbReference>
<dbReference type="CDD" id="cd01647">
    <property type="entry name" value="RT_LTR"/>
    <property type="match status" value="1"/>
</dbReference>
<dbReference type="InterPro" id="IPR050951">
    <property type="entry name" value="Retrovirus_Pol_polyprotein"/>
</dbReference>
<feature type="compositionally biased region" description="Gly residues" evidence="6">
    <location>
        <begin position="34"/>
        <end position="52"/>
    </location>
</feature>
<keyword evidence="1" id="KW-0808">Transferase</keyword>
<dbReference type="InterPro" id="IPR021109">
    <property type="entry name" value="Peptidase_aspartic_dom_sf"/>
</dbReference>
<keyword evidence="2" id="KW-0548">Nucleotidyltransferase</keyword>
<evidence type="ECO:0000259" key="8">
    <source>
        <dbReference type="Pfam" id="PF17919"/>
    </source>
</evidence>
<dbReference type="InterPro" id="IPR000477">
    <property type="entry name" value="RT_dom"/>
</dbReference>
<evidence type="ECO:0000256" key="5">
    <source>
        <dbReference type="ARBA" id="ARBA00023268"/>
    </source>
</evidence>
<evidence type="ECO:0000256" key="3">
    <source>
        <dbReference type="ARBA" id="ARBA00022722"/>
    </source>
</evidence>